<name>F2PRP4_TRIEC</name>
<evidence type="ECO:0000256" key="6">
    <source>
        <dbReference type="ARBA" id="ARBA00020658"/>
    </source>
</evidence>
<sequence length="662" mass="73134">MTIFRPHLRFLFKPRFLYFQSPTGQSSRSFSTSQILRTALDMPPPPVDTTQRLAKLRELMAQNKVDVYIVPSEDSHQSEYIAPCDGVETLIRITAAFISSFTGSAGCAIVSMSKAALSTDGRYFSQAAKQLDANWTLLKRGVEGVPTWEEWTAEQAENGKVVGVDPSLITAADARKLSQTLKSTGGSLVGIDQNLIDAVWGDERPARPANQITVQPVERAGKSFEEKVEDLRKELAAKKRSAMVISTLDEIAWLFNLRGSDIPYNPVFFSYAIVTPSVAELYVDESKLSPEARKHLEGKVVLKPYDSIFQASKVLAESKASASSGSSGKFLLSNKASWSLSLALGGEQNVVEVRSPITDAKAIKNEVELEGFRKCHIRDGAALIEYFAWLENALIKEGAKLDEVDGANKLFEIRKKYDLFVGNSFDTISSTGANGATIHYKPEKSTCAVIDPKAMYLCDSGGQYLDGTTDTTRTLHFGEPTEFQKKAYALVLKGHISIDNAIFPKGTTGYAIDSFARQHLWKEGLDYLHGTGHGVGSFLNVHEGPMGIGSRAQYAEVPLSASNVLSNEPGYYEDGNFGIRLENLVICKEVQTAHKFGDKPFLGFESITLVPFCQKLLDASLLTEAERKWVNDYHARVWEKTSPFFEKDELTTAWLKRETQPI</sequence>
<dbReference type="eggNOG" id="KOG2413">
    <property type="taxonomic scope" value="Eukaryota"/>
</dbReference>
<evidence type="ECO:0000256" key="2">
    <source>
        <dbReference type="ARBA" id="ARBA00001936"/>
    </source>
</evidence>
<evidence type="ECO:0000256" key="4">
    <source>
        <dbReference type="ARBA" id="ARBA00008766"/>
    </source>
</evidence>
<evidence type="ECO:0000256" key="1">
    <source>
        <dbReference type="ARBA" id="ARBA00001424"/>
    </source>
</evidence>
<dbReference type="PANTHER" id="PTHR43763">
    <property type="entry name" value="XAA-PRO AMINOPEPTIDASE 1"/>
    <property type="match status" value="1"/>
</dbReference>
<organism evidence="19 20">
    <name type="scientific">Trichophyton equinum (strain ATCC MYA-4606 / CBS 127.97)</name>
    <name type="common">Horse ringworm fungus</name>
    <dbReference type="NCBI Taxonomy" id="559882"/>
    <lineage>
        <taxon>Eukaryota</taxon>
        <taxon>Fungi</taxon>
        <taxon>Dikarya</taxon>
        <taxon>Ascomycota</taxon>
        <taxon>Pezizomycotina</taxon>
        <taxon>Eurotiomycetes</taxon>
        <taxon>Eurotiomycetidae</taxon>
        <taxon>Onygenales</taxon>
        <taxon>Arthrodermataceae</taxon>
        <taxon>Trichophyton</taxon>
    </lineage>
</organism>
<dbReference type="FunFam" id="3.90.230.10:FF:000007">
    <property type="entry name" value="Xaa-Pro aminopeptidase P"/>
    <property type="match status" value="1"/>
</dbReference>
<keyword evidence="20" id="KW-1185">Reference proteome</keyword>
<evidence type="ECO:0000313" key="20">
    <source>
        <dbReference type="Proteomes" id="UP000009169"/>
    </source>
</evidence>
<dbReference type="InterPro" id="IPR050422">
    <property type="entry name" value="X-Pro_aminopeptidase_P"/>
</dbReference>
<dbReference type="GO" id="GO:0046872">
    <property type="term" value="F:metal ion binding"/>
    <property type="evidence" value="ECO:0007669"/>
    <property type="project" value="UniProtKB-KW"/>
</dbReference>
<dbReference type="HOGENOM" id="CLU_011781_2_3_1"/>
<comment type="similarity">
    <text evidence="4 15">Belongs to the peptidase M24B family.</text>
</comment>
<dbReference type="Pfam" id="PF01321">
    <property type="entry name" value="Creatinase_N"/>
    <property type="match status" value="1"/>
</dbReference>
<keyword evidence="12" id="KW-0464">Manganese</keyword>
<dbReference type="GO" id="GO:0006508">
    <property type="term" value="P:proteolysis"/>
    <property type="evidence" value="ECO:0007669"/>
    <property type="project" value="UniProtKB-KW"/>
</dbReference>
<dbReference type="VEuPathDB" id="FungiDB:TEQG_03433"/>
<dbReference type="OrthoDB" id="9995434at2759"/>
<dbReference type="PROSITE" id="PS00491">
    <property type="entry name" value="PROLINE_PEPTIDASE"/>
    <property type="match status" value="1"/>
</dbReference>
<dbReference type="InterPro" id="IPR001131">
    <property type="entry name" value="Peptidase_M24B_aminopep-P_CS"/>
</dbReference>
<dbReference type="Pfam" id="PF00557">
    <property type="entry name" value="Peptidase_M24"/>
    <property type="match status" value="1"/>
</dbReference>
<evidence type="ECO:0000256" key="7">
    <source>
        <dbReference type="ARBA" id="ARBA00022438"/>
    </source>
</evidence>
<keyword evidence="7 19" id="KW-0031">Aminopeptidase</keyword>
<accession>F2PRP4</accession>
<dbReference type="Pfam" id="PF16189">
    <property type="entry name" value="Creatinase_N_2"/>
    <property type="match status" value="1"/>
</dbReference>
<comment type="cofactor">
    <cofactor evidence="2">
        <name>Mn(2+)</name>
        <dbReference type="ChEBI" id="CHEBI:29035"/>
    </cofactor>
</comment>
<protein>
    <recommendedName>
        <fullName evidence="6">Probable Xaa-Pro aminopeptidase P</fullName>
        <ecNumber evidence="5">3.4.11.9</ecNumber>
    </recommendedName>
    <alternativeName>
        <fullName evidence="13">Aminoacylproline aminopeptidase</fullName>
    </alternativeName>
    <alternativeName>
        <fullName evidence="14">Prolidase</fullName>
    </alternativeName>
</protein>
<evidence type="ECO:0000256" key="5">
    <source>
        <dbReference type="ARBA" id="ARBA00012574"/>
    </source>
</evidence>
<dbReference type="EC" id="3.4.11.9" evidence="5"/>
<dbReference type="GO" id="GO:0005737">
    <property type="term" value="C:cytoplasm"/>
    <property type="evidence" value="ECO:0007669"/>
    <property type="project" value="UniProtKB-ARBA"/>
</dbReference>
<keyword evidence="10" id="KW-0378">Hydrolase</keyword>
<dbReference type="InterPro" id="IPR033740">
    <property type="entry name" value="Pept_M24B"/>
</dbReference>
<evidence type="ECO:0000256" key="15">
    <source>
        <dbReference type="RuleBase" id="RU000590"/>
    </source>
</evidence>
<dbReference type="InterPro" id="IPR029149">
    <property type="entry name" value="Creatin/AminoP/Spt16_N"/>
</dbReference>
<dbReference type="Proteomes" id="UP000009169">
    <property type="component" value="Unassembled WGS sequence"/>
</dbReference>
<feature type="domain" description="Peptidase M24 C-terminal" evidence="18">
    <location>
        <begin position="600"/>
        <end position="662"/>
    </location>
</feature>
<gene>
    <name evidence="19" type="ORF">TEQG_03433</name>
</gene>
<keyword evidence="8" id="KW-0645">Protease</keyword>
<dbReference type="Pfam" id="PF16188">
    <property type="entry name" value="Peptidase_M24_C"/>
    <property type="match status" value="1"/>
</dbReference>
<dbReference type="CDD" id="cd01085">
    <property type="entry name" value="APP"/>
    <property type="match status" value="1"/>
</dbReference>
<evidence type="ECO:0000256" key="12">
    <source>
        <dbReference type="ARBA" id="ARBA00023211"/>
    </source>
</evidence>
<dbReference type="SUPFAM" id="SSF53092">
    <property type="entry name" value="Creatinase/prolidase N-terminal domain"/>
    <property type="match status" value="1"/>
</dbReference>
<dbReference type="SUPFAM" id="SSF55920">
    <property type="entry name" value="Creatinase/aminopeptidase"/>
    <property type="match status" value="1"/>
</dbReference>
<keyword evidence="9 15" id="KW-0479">Metal-binding</keyword>
<dbReference type="PANTHER" id="PTHR43763:SF6">
    <property type="entry name" value="XAA-PRO AMINOPEPTIDASE 1"/>
    <property type="match status" value="1"/>
</dbReference>
<evidence type="ECO:0000256" key="14">
    <source>
        <dbReference type="ARBA" id="ARBA00032413"/>
    </source>
</evidence>
<comment type="catalytic activity">
    <reaction evidence="1">
        <text>Release of any N-terminal amino acid, including proline, that is linked to proline, even from a dipeptide or tripeptide.</text>
        <dbReference type="EC" id="3.4.11.9"/>
    </reaction>
</comment>
<evidence type="ECO:0000256" key="8">
    <source>
        <dbReference type="ARBA" id="ARBA00022670"/>
    </source>
</evidence>
<dbReference type="Gene3D" id="3.40.350.10">
    <property type="entry name" value="Creatinase/prolidase N-terminal domain"/>
    <property type="match status" value="2"/>
</dbReference>
<keyword evidence="11" id="KW-0482">Metalloprotease</keyword>
<evidence type="ECO:0000313" key="19">
    <source>
        <dbReference type="EMBL" id="EGE04562.1"/>
    </source>
</evidence>
<comment type="function">
    <text evidence="3">Catalyzes the removal of a penultimate prolyl residue from the N-termini of peptides.</text>
</comment>
<dbReference type="InterPro" id="IPR000994">
    <property type="entry name" value="Pept_M24"/>
</dbReference>
<dbReference type="InterPro" id="IPR032416">
    <property type="entry name" value="Peptidase_M24_C"/>
</dbReference>
<dbReference type="AlphaFoldDB" id="F2PRP4"/>
<evidence type="ECO:0000256" key="3">
    <source>
        <dbReference type="ARBA" id="ARBA00002443"/>
    </source>
</evidence>
<dbReference type="GO" id="GO:0070006">
    <property type="term" value="F:metalloaminopeptidase activity"/>
    <property type="evidence" value="ECO:0007669"/>
    <property type="project" value="InterPro"/>
</dbReference>
<evidence type="ECO:0000256" key="9">
    <source>
        <dbReference type="ARBA" id="ARBA00022723"/>
    </source>
</evidence>
<evidence type="ECO:0000259" key="16">
    <source>
        <dbReference type="Pfam" id="PF00557"/>
    </source>
</evidence>
<dbReference type="MEROPS" id="M24.A10"/>
<evidence type="ECO:0000256" key="10">
    <source>
        <dbReference type="ARBA" id="ARBA00022801"/>
    </source>
</evidence>
<dbReference type="FunFam" id="3.40.350.10:FF:000010">
    <property type="entry name" value="Probable Xaa-Pro aminopeptidase P"/>
    <property type="match status" value="1"/>
</dbReference>
<feature type="domain" description="Creatinase N-terminal" evidence="17">
    <location>
        <begin position="52"/>
        <end position="193"/>
    </location>
</feature>
<dbReference type="Gene3D" id="3.90.230.10">
    <property type="entry name" value="Creatinase/methionine aminopeptidase superfamily"/>
    <property type="match status" value="1"/>
</dbReference>
<evidence type="ECO:0000259" key="18">
    <source>
        <dbReference type="Pfam" id="PF16188"/>
    </source>
</evidence>
<reference evidence="20" key="1">
    <citation type="journal article" date="2012" name="MBio">
        <title>Comparative genome analysis of Trichophyton rubrum and related dermatophytes reveals candidate genes involved in infection.</title>
        <authorList>
            <person name="Martinez D.A."/>
            <person name="Oliver B.G."/>
            <person name="Graeser Y."/>
            <person name="Goldberg J.M."/>
            <person name="Li W."/>
            <person name="Martinez-Rossi N.M."/>
            <person name="Monod M."/>
            <person name="Shelest E."/>
            <person name="Barton R.C."/>
            <person name="Birch E."/>
            <person name="Brakhage A.A."/>
            <person name="Chen Z."/>
            <person name="Gurr S.J."/>
            <person name="Heiman D."/>
            <person name="Heitman J."/>
            <person name="Kosti I."/>
            <person name="Rossi A."/>
            <person name="Saif S."/>
            <person name="Samalova M."/>
            <person name="Saunders C.W."/>
            <person name="Shea T."/>
            <person name="Summerbell R.C."/>
            <person name="Xu J."/>
            <person name="Young S."/>
            <person name="Zeng Q."/>
            <person name="Birren B.W."/>
            <person name="Cuomo C.A."/>
            <person name="White T.C."/>
        </authorList>
    </citation>
    <scope>NUCLEOTIDE SEQUENCE [LARGE SCALE GENOMIC DNA]</scope>
    <source>
        <strain evidence="20">ATCC MYA-4606 / CBS 127.97</strain>
    </source>
</reference>
<feature type="domain" description="Peptidase M24" evidence="16">
    <location>
        <begin position="371"/>
        <end position="589"/>
    </location>
</feature>
<proteinExistence type="inferred from homology"/>
<dbReference type="InterPro" id="IPR000587">
    <property type="entry name" value="Creatinase_N"/>
</dbReference>
<dbReference type="InterPro" id="IPR036005">
    <property type="entry name" value="Creatinase/aminopeptidase-like"/>
</dbReference>
<dbReference type="FunFam" id="3.40.350.10:FF:000003">
    <property type="entry name" value="Xaa-pro aminopeptidase P"/>
    <property type="match status" value="1"/>
</dbReference>
<dbReference type="EMBL" id="DS995734">
    <property type="protein sequence ID" value="EGE04562.1"/>
    <property type="molecule type" value="Genomic_DNA"/>
</dbReference>
<evidence type="ECO:0000256" key="11">
    <source>
        <dbReference type="ARBA" id="ARBA00023049"/>
    </source>
</evidence>
<evidence type="ECO:0000259" key="17">
    <source>
        <dbReference type="Pfam" id="PF01321"/>
    </source>
</evidence>
<evidence type="ECO:0000256" key="13">
    <source>
        <dbReference type="ARBA" id="ARBA00030849"/>
    </source>
</evidence>